<keyword evidence="8 15" id="KW-0675">Receptor</keyword>
<keyword evidence="9 10" id="KW-0998">Cell outer membrane</keyword>
<keyword evidence="4 10" id="KW-0812">Transmembrane</keyword>
<dbReference type="EMBL" id="JAAYEE010000048">
    <property type="protein sequence ID" value="NLW34403.1"/>
    <property type="molecule type" value="Genomic_DNA"/>
</dbReference>
<dbReference type="PANTHER" id="PTHR30069">
    <property type="entry name" value="TONB-DEPENDENT OUTER MEMBRANE RECEPTOR"/>
    <property type="match status" value="1"/>
</dbReference>
<dbReference type="GO" id="GO:0009279">
    <property type="term" value="C:cell outer membrane"/>
    <property type="evidence" value="ECO:0007669"/>
    <property type="project" value="UniProtKB-SubCell"/>
</dbReference>
<evidence type="ECO:0000256" key="9">
    <source>
        <dbReference type="ARBA" id="ARBA00023237"/>
    </source>
</evidence>
<dbReference type="Proteomes" id="UP000777265">
    <property type="component" value="Unassembled WGS sequence"/>
</dbReference>
<dbReference type="SUPFAM" id="SSF56935">
    <property type="entry name" value="Porins"/>
    <property type="match status" value="1"/>
</dbReference>
<reference evidence="15" key="2">
    <citation type="submission" date="2020-01" db="EMBL/GenBank/DDBJ databases">
        <authorList>
            <person name="Campanaro S."/>
        </authorList>
    </citation>
    <scope>NUCLEOTIDE SEQUENCE</scope>
    <source>
        <strain evidence="15">AS06rmzACSIP_7</strain>
    </source>
</reference>
<keyword evidence="2 10" id="KW-0813">Transport</keyword>
<dbReference type="InterPro" id="IPR037066">
    <property type="entry name" value="Plug_dom_sf"/>
</dbReference>
<feature type="domain" description="TonB-dependent receptor plug" evidence="14">
    <location>
        <begin position="53"/>
        <end position="160"/>
    </location>
</feature>
<dbReference type="InterPro" id="IPR036942">
    <property type="entry name" value="Beta-barrel_TonB_sf"/>
</dbReference>
<evidence type="ECO:0000313" key="16">
    <source>
        <dbReference type="Proteomes" id="UP000777265"/>
    </source>
</evidence>
<comment type="caution">
    <text evidence="15">The sequence shown here is derived from an EMBL/GenBank/DDBJ whole genome shotgun (WGS) entry which is preliminary data.</text>
</comment>
<dbReference type="Pfam" id="PF07715">
    <property type="entry name" value="Plug"/>
    <property type="match status" value="1"/>
</dbReference>
<dbReference type="PROSITE" id="PS52016">
    <property type="entry name" value="TONB_DEPENDENT_REC_3"/>
    <property type="match status" value="1"/>
</dbReference>
<dbReference type="InterPro" id="IPR039426">
    <property type="entry name" value="TonB-dep_rcpt-like"/>
</dbReference>
<keyword evidence="7 10" id="KW-0472">Membrane</keyword>
<comment type="subcellular location">
    <subcellularLocation>
        <location evidence="1 10">Cell outer membrane</location>
        <topology evidence="1 10">Multi-pass membrane protein</topology>
    </subcellularLocation>
</comment>
<dbReference type="CDD" id="cd01347">
    <property type="entry name" value="ligand_gated_channel"/>
    <property type="match status" value="1"/>
</dbReference>
<reference evidence="15" key="1">
    <citation type="journal article" date="2020" name="Biotechnol. Biofuels">
        <title>New insights from the biogas microbiome by comprehensive genome-resolved metagenomics of nearly 1600 species originating from multiple anaerobic digesters.</title>
        <authorList>
            <person name="Campanaro S."/>
            <person name="Treu L."/>
            <person name="Rodriguez-R L.M."/>
            <person name="Kovalovszki A."/>
            <person name="Ziels R.M."/>
            <person name="Maus I."/>
            <person name="Zhu X."/>
            <person name="Kougias P.G."/>
            <person name="Basile A."/>
            <person name="Luo G."/>
            <person name="Schluter A."/>
            <person name="Konstantinidis K.T."/>
            <person name="Angelidaki I."/>
        </authorList>
    </citation>
    <scope>NUCLEOTIDE SEQUENCE</scope>
    <source>
        <strain evidence="15">AS06rmzACSIP_7</strain>
    </source>
</reference>
<evidence type="ECO:0000259" key="14">
    <source>
        <dbReference type="Pfam" id="PF07715"/>
    </source>
</evidence>
<dbReference type="AlphaFoldDB" id="A0A971M263"/>
<dbReference type="GO" id="GO:0015344">
    <property type="term" value="F:siderophore uptake transmembrane transporter activity"/>
    <property type="evidence" value="ECO:0007669"/>
    <property type="project" value="TreeGrafter"/>
</dbReference>
<keyword evidence="12" id="KW-1133">Transmembrane helix</keyword>
<dbReference type="Gene3D" id="2.40.170.20">
    <property type="entry name" value="TonB-dependent receptor, beta-barrel domain"/>
    <property type="match status" value="1"/>
</dbReference>
<accession>A0A971M263</accession>
<dbReference type="InterPro" id="IPR012910">
    <property type="entry name" value="Plug_dom"/>
</dbReference>
<sequence>MGRIRFSEKGIAWIGIMVAFLVGLSAEGIWAEEKPGSPGSNVFTLGEIEVRDKSETTKNITIEKVTSEEMEEFNTDRLADALNLLPGVTVTGGGRRNDKGIYVRGFSPTRVPVFLDGIPVYIPYDRTFDYNRFTIFDLSEIVVSKGFTSVLYGPNTMGGAINMVSKRPVKSFEGNIGAGYGTGKTYYGYTNVGTNQKKWYLQAGASYYNRDYYPVSGDFTTTSRQGGNRRVKSDSKDDKISFKVGFTPAEGHEYAFGFISQHGEKGSPPDARPTGDNKFWSWPKWDKETYYLTTNTPLGSKSYVKARLYYDKFENWLDMFTDQAYSKYDTGFGERSYYDDWTVGGSIEAGTTLIPRNNVKAAFHYKRDTHNERNRMGSTAKKKVYAPEPWQRSDDLIMSGSIEDTIDITKRFYAIAGVSYDKVEGLRAREWDPGRVPGGWYNFKTDTVSAWNPQLGLFYLISDTGKLHASVEKKTRAPSMREKFSGGFGTKVANPGLRPEKSINYEVGYEDVFLKKIRFKTTVFYNDIADAIESYKFTSGTYKGMSQNQNIGKIEQYGVEIGGVVSVTKDLEGGLSYTYLDRNNKTPFSDGPSALYKMCDVPEHKFFMYAKYATPIKNLALLGDAEYNSMRWNSTDGSTEAKGFWVANAKAMYEIIAGLKIEAGVNNVLDKNYELSDGYPEPGRTYFMNMRYSF</sequence>
<evidence type="ECO:0000256" key="10">
    <source>
        <dbReference type="PROSITE-ProRule" id="PRU01360"/>
    </source>
</evidence>
<evidence type="ECO:0000256" key="8">
    <source>
        <dbReference type="ARBA" id="ARBA00023170"/>
    </source>
</evidence>
<keyword evidence="5" id="KW-0732">Signal</keyword>
<evidence type="ECO:0000313" key="15">
    <source>
        <dbReference type="EMBL" id="NLW34403.1"/>
    </source>
</evidence>
<dbReference type="GO" id="GO:0044718">
    <property type="term" value="P:siderophore transmembrane transport"/>
    <property type="evidence" value="ECO:0007669"/>
    <property type="project" value="TreeGrafter"/>
</dbReference>
<evidence type="ECO:0000256" key="4">
    <source>
        <dbReference type="ARBA" id="ARBA00022692"/>
    </source>
</evidence>
<feature type="transmembrane region" description="Helical" evidence="12">
    <location>
        <begin position="12"/>
        <end position="31"/>
    </location>
</feature>
<evidence type="ECO:0000256" key="12">
    <source>
        <dbReference type="SAM" id="Phobius"/>
    </source>
</evidence>
<dbReference type="Pfam" id="PF00593">
    <property type="entry name" value="TonB_dep_Rec_b-barrel"/>
    <property type="match status" value="1"/>
</dbReference>
<dbReference type="PANTHER" id="PTHR30069:SF29">
    <property type="entry name" value="HEMOGLOBIN AND HEMOGLOBIN-HAPTOGLOBIN-BINDING PROTEIN 1-RELATED"/>
    <property type="match status" value="1"/>
</dbReference>
<evidence type="ECO:0000259" key="13">
    <source>
        <dbReference type="Pfam" id="PF00593"/>
    </source>
</evidence>
<gene>
    <name evidence="15" type="ORF">GXY80_02820</name>
</gene>
<evidence type="ECO:0000256" key="7">
    <source>
        <dbReference type="ARBA" id="ARBA00023136"/>
    </source>
</evidence>
<evidence type="ECO:0000256" key="1">
    <source>
        <dbReference type="ARBA" id="ARBA00004571"/>
    </source>
</evidence>
<feature type="domain" description="TonB-dependent receptor-like beta-barrel" evidence="13">
    <location>
        <begin position="251"/>
        <end position="668"/>
    </location>
</feature>
<evidence type="ECO:0000256" key="5">
    <source>
        <dbReference type="ARBA" id="ARBA00022729"/>
    </source>
</evidence>
<evidence type="ECO:0000256" key="11">
    <source>
        <dbReference type="RuleBase" id="RU003357"/>
    </source>
</evidence>
<evidence type="ECO:0000256" key="2">
    <source>
        <dbReference type="ARBA" id="ARBA00022448"/>
    </source>
</evidence>
<protein>
    <submittedName>
        <fullName evidence="15">TonB-dependent receptor</fullName>
    </submittedName>
</protein>
<dbReference type="Gene3D" id="2.170.130.10">
    <property type="entry name" value="TonB-dependent receptor, plug domain"/>
    <property type="match status" value="1"/>
</dbReference>
<comment type="similarity">
    <text evidence="10 11">Belongs to the TonB-dependent receptor family.</text>
</comment>
<proteinExistence type="inferred from homology"/>
<keyword evidence="3 10" id="KW-1134">Transmembrane beta strand</keyword>
<organism evidence="15 16">
    <name type="scientific">Syntrophorhabdus aromaticivorans</name>
    <dbReference type="NCBI Taxonomy" id="328301"/>
    <lineage>
        <taxon>Bacteria</taxon>
        <taxon>Pseudomonadati</taxon>
        <taxon>Thermodesulfobacteriota</taxon>
        <taxon>Syntrophorhabdia</taxon>
        <taxon>Syntrophorhabdales</taxon>
        <taxon>Syntrophorhabdaceae</taxon>
        <taxon>Syntrophorhabdus</taxon>
    </lineage>
</organism>
<evidence type="ECO:0000256" key="6">
    <source>
        <dbReference type="ARBA" id="ARBA00023077"/>
    </source>
</evidence>
<keyword evidence="6 11" id="KW-0798">TonB box</keyword>
<name>A0A971M263_9BACT</name>
<dbReference type="InterPro" id="IPR000531">
    <property type="entry name" value="Beta-barrel_TonB"/>
</dbReference>
<evidence type="ECO:0000256" key="3">
    <source>
        <dbReference type="ARBA" id="ARBA00022452"/>
    </source>
</evidence>